<dbReference type="Pfam" id="PF00149">
    <property type="entry name" value="Metallophos"/>
    <property type="match status" value="1"/>
</dbReference>
<evidence type="ECO:0000313" key="3">
    <source>
        <dbReference type="EMBL" id="EMA09314.1"/>
    </source>
</evidence>
<keyword evidence="4" id="KW-1185">Reference proteome</keyword>
<feature type="compositionally biased region" description="Polar residues" evidence="1">
    <location>
        <begin position="230"/>
        <end position="242"/>
    </location>
</feature>
<feature type="region of interest" description="Disordered" evidence="1">
    <location>
        <begin position="222"/>
        <end position="242"/>
    </location>
</feature>
<dbReference type="PANTHER" id="PTHR42850">
    <property type="entry name" value="METALLOPHOSPHOESTERASE"/>
    <property type="match status" value="1"/>
</dbReference>
<dbReference type="InterPro" id="IPR050126">
    <property type="entry name" value="Ap4A_hydrolase"/>
</dbReference>
<feature type="domain" description="Calcineurin-like phosphoesterase" evidence="2">
    <location>
        <begin position="28"/>
        <end position="172"/>
    </location>
</feature>
<dbReference type="EMBL" id="AOLR01000047">
    <property type="protein sequence ID" value="EMA09314.1"/>
    <property type="molecule type" value="Genomic_DNA"/>
</dbReference>
<evidence type="ECO:0000313" key="4">
    <source>
        <dbReference type="Proteomes" id="UP000011659"/>
    </source>
</evidence>
<dbReference type="GO" id="GO:0016791">
    <property type="term" value="F:phosphatase activity"/>
    <property type="evidence" value="ECO:0007669"/>
    <property type="project" value="TreeGrafter"/>
</dbReference>
<dbReference type="AlphaFoldDB" id="M0JMW0"/>
<proteinExistence type="predicted"/>
<accession>M0JMW0</accession>
<dbReference type="GO" id="GO:0005737">
    <property type="term" value="C:cytoplasm"/>
    <property type="evidence" value="ECO:0007669"/>
    <property type="project" value="TreeGrafter"/>
</dbReference>
<comment type="caution">
    <text evidence="3">The sequence shown here is derived from an EMBL/GenBank/DDBJ whole genome shotgun (WGS) entry which is preliminary data.</text>
</comment>
<dbReference type="InterPro" id="IPR029052">
    <property type="entry name" value="Metallo-depent_PP-like"/>
</dbReference>
<dbReference type="PATRIC" id="fig|662476.7.peg.3844"/>
<gene>
    <name evidence="3" type="ORF">C436_19268</name>
</gene>
<organism evidence="3 4">
    <name type="scientific">Haloarcula marismortui ATCC 33800</name>
    <dbReference type="NCBI Taxonomy" id="662476"/>
    <lineage>
        <taxon>Archaea</taxon>
        <taxon>Methanobacteriati</taxon>
        <taxon>Methanobacteriota</taxon>
        <taxon>Stenosarchaea group</taxon>
        <taxon>Halobacteria</taxon>
        <taxon>Halobacteriales</taxon>
        <taxon>Haloarculaceae</taxon>
        <taxon>Haloarcula</taxon>
    </lineage>
</organism>
<evidence type="ECO:0000256" key="1">
    <source>
        <dbReference type="SAM" id="MobiDB-lite"/>
    </source>
</evidence>
<sequence length="242" mass="26397">MITMTHLFSETVAAQTKQIDPAAWDQLYIVGDVHGCRSTLERLLTELGPTSEDLVLFVGDLVRKGPDSAGVVDLVRSRPNFLSVRGNNEEKLLRGEKDLATLDDDDLEYLASLPVAITWDEGIVIHGGIDPSRPLAAHSVTDLQNIAEVNDGFWWESYTGPRRVFFGHKPLADPVVGSHALGLDTGCVYGNVLTAYEYAADRLISVAPEQTYENRAEHKWVHPTGATPVGDSSQSTPAVFAD</sequence>
<evidence type="ECO:0000259" key="2">
    <source>
        <dbReference type="Pfam" id="PF00149"/>
    </source>
</evidence>
<dbReference type="GeneID" id="64824798"/>
<dbReference type="CDD" id="cd00144">
    <property type="entry name" value="MPP_PPP_family"/>
    <property type="match status" value="1"/>
</dbReference>
<dbReference type="RefSeq" id="WP_004966442.1">
    <property type="nucleotide sequence ID" value="NZ_AOLR01000047.1"/>
</dbReference>
<dbReference type="PANTHER" id="PTHR42850:SF4">
    <property type="entry name" value="ZINC-DEPENDENT ENDOPOLYPHOSPHATASE"/>
    <property type="match status" value="1"/>
</dbReference>
<dbReference type="InterPro" id="IPR004843">
    <property type="entry name" value="Calcineurin-like_PHP"/>
</dbReference>
<dbReference type="Gene3D" id="3.60.21.10">
    <property type="match status" value="1"/>
</dbReference>
<protein>
    <submittedName>
        <fullName evidence="3">Calcineurin-like phosphoesterase</fullName>
    </submittedName>
</protein>
<dbReference type="Proteomes" id="UP000011659">
    <property type="component" value="Unassembled WGS sequence"/>
</dbReference>
<name>M0JMW0_9EURY</name>
<reference evidence="3 4" key="1">
    <citation type="journal article" date="2014" name="PLoS Genet.">
        <title>Phylogenetically driven sequencing of extremely halophilic archaea reveals strategies for static and dynamic osmo-response.</title>
        <authorList>
            <person name="Becker E.A."/>
            <person name="Seitzer P.M."/>
            <person name="Tritt A."/>
            <person name="Larsen D."/>
            <person name="Krusor M."/>
            <person name="Yao A.I."/>
            <person name="Wu D."/>
            <person name="Madern D."/>
            <person name="Eisen J.A."/>
            <person name="Darling A.E."/>
            <person name="Facciotti M.T."/>
        </authorList>
    </citation>
    <scope>NUCLEOTIDE SEQUENCE [LARGE SCALE GENOMIC DNA]</scope>
    <source>
        <strain evidence="3 4">ATCC 33800</strain>
    </source>
</reference>
<dbReference type="SUPFAM" id="SSF56300">
    <property type="entry name" value="Metallo-dependent phosphatases"/>
    <property type="match status" value="1"/>
</dbReference>